<comment type="subcellular location">
    <subcellularLocation>
        <location evidence="12">Nucleus</location>
    </subcellularLocation>
    <subcellularLocation>
        <location evidence="12">Chromosome</location>
        <location evidence="12">Centromere</location>
        <location evidence="12">Kinetochore</location>
    </subcellularLocation>
</comment>
<dbReference type="InterPro" id="IPR021131">
    <property type="entry name" value="Ribosomal_uL15/eL18"/>
</dbReference>
<dbReference type="SUPFAM" id="SSF52080">
    <property type="entry name" value="Ribosomal proteins L15p and L18e"/>
    <property type="match status" value="1"/>
</dbReference>
<feature type="domain" description="Chromosome segregation protein Spc25 C-terminal" evidence="15">
    <location>
        <begin position="163"/>
        <end position="225"/>
    </location>
</feature>
<dbReference type="GO" id="GO:0003723">
    <property type="term" value="F:RNA binding"/>
    <property type="evidence" value="ECO:0007669"/>
    <property type="project" value="TreeGrafter"/>
</dbReference>
<dbReference type="Pfam" id="PF08234">
    <property type="entry name" value="Spindle_Spc25"/>
    <property type="match status" value="1"/>
</dbReference>
<dbReference type="Gene3D" id="3.100.10.10">
    <property type="match status" value="1"/>
</dbReference>
<dbReference type="GO" id="GO:0003735">
    <property type="term" value="F:structural constituent of ribosome"/>
    <property type="evidence" value="ECO:0007669"/>
    <property type="project" value="InterPro"/>
</dbReference>
<evidence type="ECO:0000256" key="8">
    <source>
        <dbReference type="ARBA" id="ARBA00023054"/>
    </source>
</evidence>
<comment type="caution">
    <text evidence="17">The sequence shown here is derived from an EMBL/GenBank/DDBJ whole genome shotgun (WGS) entry which is preliminary data.</text>
</comment>
<dbReference type="CDD" id="cd23784">
    <property type="entry name" value="RWD_Spc25"/>
    <property type="match status" value="1"/>
</dbReference>
<evidence type="ECO:0000256" key="13">
    <source>
        <dbReference type="SAM" id="Coils"/>
    </source>
</evidence>
<sequence length="407" mass="47198">MAEATTQWIPPATNIAQEDVKGKMFTFMRNFDEHIRREKETILSNRNKWIAQNAQDRENFVKMQSSIETYKTDAELLSDKMGKEKEELQKATRDIEEYKERRDTQFARKQELEKQIMELKRELEQKRQAKSATIQENAVQQRKNVPELLCYEEKLACKIIGVSTDVLTFQFHNIDEDDWNRRFLVTIQIAGKQYSLKACDPELSNAKRLVDELNSSRDFFRFLKKGIDIKRHHVKSGHREAPKSQDVYLRLLVKLYRFLARRTDSNFNKVVLKRLFMSRINRPPVSISRIVRHTQKQEGKTVVVVGTVTDDSRLLEVPKLAVAALRFTQTAKARILKAGGEVLTLDQLALRAPTGANTVILRGAKNAREAVKHFGMGPHKNKKPYVRSKGRKFEKARGKRSSRGFKV</sequence>
<evidence type="ECO:0000256" key="10">
    <source>
        <dbReference type="ARBA" id="ARBA00023306"/>
    </source>
</evidence>
<dbReference type="InterPro" id="IPR036227">
    <property type="entry name" value="Ribosomal_uL15/eL18_sf"/>
</dbReference>
<keyword evidence="11 12" id="KW-0137">Centromere</keyword>
<evidence type="ECO:0000313" key="18">
    <source>
        <dbReference type="Proteomes" id="UP000612746"/>
    </source>
</evidence>
<evidence type="ECO:0000256" key="12">
    <source>
        <dbReference type="RuleBase" id="RU367150"/>
    </source>
</evidence>
<evidence type="ECO:0000256" key="14">
    <source>
        <dbReference type="SAM" id="MobiDB-lite"/>
    </source>
</evidence>
<dbReference type="GO" id="GO:0031262">
    <property type="term" value="C:Ndc80 complex"/>
    <property type="evidence" value="ECO:0007669"/>
    <property type="project" value="InterPro"/>
</dbReference>
<keyword evidence="5 12" id="KW-0498">Mitosis</keyword>
<dbReference type="PROSITE" id="PS01106">
    <property type="entry name" value="RIBOSOMAL_L18E"/>
    <property type="match status" value="1"/>
</dbReference>
<keyword evidence="4 12" id="KW-0132">Cell division</keyword>
<comment type="function">
    <text evidence="12">Acts as a component of the essential kinetochore-associated NDC80 complex, which is required for chromosome segregation and spindle checkpoint activity.</text>
</comment>
<dbReference type="GO" id="GO:0005634">
    <property type="term" value="C:nucleus"/>
    <property type="evidence" value="ECO:0007669"/>
    <property type="project" value="UniProtKB-SubCell"/>
</dbReference>
<dbReference type="GO" id="GO:0007059">
    <property type="term" value="P:chromosome segregation"/>
    <property type="evidence" value="ECO:0007669"/>
    <property type="project" value="InterPro"/>
</dbReference>
<evidence type="ECO:0000259" key="15">
    <source>
        <dbReference type="Pfam" id="PF08234"/>
    </source>
</evidence>
<dbReference type="PANTHER" id="PTHR10934">
    <property type="entry name" value="60S RIBOSOMAL PROTEIN L18"/>
    <property type="match status" value="1"/>
</dbReference>
<evidence type="ECO:0000256" key="9">
    <source>
        <dbReference type="ARBA" id="ARBA00023274"/>
    </source>
</evidence>
<accession>A0A8H7PQI7</accession>
<name>A0A8H7PQI7_9FUNG</name>
<evidence type="ECO:0000256" key="4">
    <source>
        <dbReference type="ARBA" id="ARBA00022618"/>
    </source>
</evidence>
<gene>
    <name evidence="17" type="ORF">INT44_001604</name>
</gene>
<keyword evidence="9" id="KW-0687">Ribonucleoprotein</keyword>
<dbReference type="InterPro" id="IPR000039">
    <property type="entry name" value="Ribosomal_eL18"/>
</dbReference>
<proteinExistence type="inferred from homology"/>
<comment type="similarity">
    <text evidence="2">Belongs to the eukaryotic ribosomal protein eL18 family.</text>
</comment>
<evidence type="ECO:0000256" key="1">
    <source>
        <dbReference type="ARBA" id="ARBA00006379"/>
    </source>
</evidence>
<dbReference type="Proteomes" id="UP000612746">
    <property type="component" value="Unassembled WGS sequence"/>
</dbReference>
<reference evidence="17" key="1">
    <citation type="submission" date="2020-12" db="EMBL/GenBank/DDBJ databases">
        <title>Metabolic potential, ecology and presence of endohyphal bacteria is reflected in genomic diversity of Mucoromycotina.</title>
        <authorList>
            <person name="Muszewska A."/>
            <person name="Okrasinska A."/>
            <person name="Steczkiewicz K."/>
            <person name="Drgas O."/>
            <person name="Orlowska M."/>
            <person name="Perlinska-Lenart U."/>
            <person name="Aleksandrzak-Piekarczyk T."/>
            <person name="Szatraj K."/>
            <person name="Zielenkiewicz U."/>
            <person name="Pilsyk S."/>
            <person name="Malc E."/>
            <person name="Mieczkowski P."/>
            <person name="Kruszewska J.S."/>
            <person name="Biernat P."/>
            <person name="Pawlowska J."/>
        </authorList>
    </citation>
    <scope>NUCLEOTIDE SEQUENCE</scope>
    <source>
        <strain evidence="17">WA0000051536</strain>
    </source>
</reference>
<dbReference type="GO" id="GO:0022625">
    <property type="term" value="C:cytosolic large ribosomal subunit"/>
    <property type="evidence" value="ECO:0007669"/>
    <property type="project" value="TreeGrafter"/>
</dbReference>
<evidence type="ECO:0000313" key="17">
    <source>
        <dbReference type="EMBL" id="KAG2178452.1"/>
    </source>
</evidence>
<comment type="similarity">
    <text evidence="1 12">Belongs to the SPC25 family.</text>
</comment>
<dbReference type="Gene3D" id="3.30.457.50">
    <property type="entry name" value="Chromosome segregation protein Spc25"/>
    <property type="match status" value="1"/>
</dbReference>
<dbReference type="InterPro" id="IPR021132">
    <property type="entry name" value="Ribosomal_eL18/eL18-A/B/_CS"/>
</dbReference>
<dbReference type="OrthoDB" id="6353017at2759"/>
<feature type="compositionally biased region" description="Basic residues" evidence="14">
    <location>
        <begin position="379"/>
        <end position="390"/>
    </location>
</feature>
<keyword evidence="7" id="KW-0689">Ribosomal protein</keyword>
<keyword evidence="10 12" id="KW-0131">Cell cycle</keyword>
<keyword evidence="12" id="KW-0539">Nucleus</keyword>
<dbReference type="PANTHER" id="PTHR10934:SF2">
    <property type="entry name" value="LARGE RIBOSOMAL SUBUNIT PROTEIN EL18"/>
    <property type="match status" value="1"/>
</dbReference>
<evidence type="ECO:0000256" key="11">
    <source>
        <dbReference type="ARBA" id="ARBA00023328"/>
    </source>
</evidence>
<organism evidence="17 18">
    <name type="scientific">Umbelopsis vinacea</name>
    <dbReference type="NCBI Taxonomy" id="44442"/>
    <lineage>
        <taxon>Eukaryota</taxon>
        <taxon>Fungi</taxon>
        <taxon>Fungi incertae sedis</taxon>
        <taxon>Mucoromycota</taxon>
        <taxon>Mucoromycotina</taxon>
        <taxon>Umbelopsidomycetes</taxon>
        <taxon>Umbelopsidales</taxon>
        <taxon>Umbelopsidaceae</taxon>
        <taxon>Umbelopsis</taxon>
    </lineage>
</organism>
<evidence type="ECO:0000259" key="16">
    <source>
        <dbReference type="Pfam" id="PF17135"/>
    </source>
</evidence>
<evidence type="ECO:0000256" key="7">
    <source>
        <dbReference type="ARBA" id="ARBA00022980"/>
    </source>
</evidence>
<evidence type="ECO:0000256" key="2">
    <source>
        <dbReference type="ARBA" id="ARBA00006815"/>
    </source>
</evidence>
<keyword evidence="8 13" id="KW-0175">Coiled coil</keyword>
<dbReference type="Pfam" id="PF17135">
    <property type="entry name" value="Ribosomal_L18"/>
    <property type="match status" value="1"/>
</dbReference>
<comment type="subunit">
    <text evidence="12">Component of the NDC80 complex.</text>
</comment>
<feature type="domain" description="Large ribosomal subunit protein uL15/eL18" evidence="16">
    <location>
        <begin position="226"/>
        <end position="407"/>
    </location>
</feature>
<feature type="coiled-coil region" evidence="13">
    <location>
        <begin position="67"/>
        <end position="136"/>
    </location>
</feature>
<evidence type="ECO:0000256" key="3">
    <source>
        <dbReference type="ARBA" id="ARBA00022454"/>
    </source>
</evidence>
<evidence type="ECO:0000256" key="5">
    <source>
        <dbReference type="ARBA" id="ARBA00022776"/>
    </source>
</evidence>
<dbReference type="GO" id="GO:0006412">
    <property type="term" value="P:translation"/>
    <property type="evidence" value="ECO:0007669"/>
    <property type="project" value="InterPro"/>
</dbReference>
<evidence type="ECO:0000256" key="6">
    <source>
        <dbReference type="ARBA" id="ARBA00022838"/>
    </source>
</evidence>
<keyword evidence="18" id="KW-1185">Reference proteome</keyword>
<dbReference type="EMBL" id="JAEPRA010000011">
    <property type="protein sequence ID" value="KAG2178452.1"/>
    <property type="molecule type" value="Genomic_DNA"/>
</dbReference>
<dbReference type="AlphaFoldDB" id="A0A8H7PQI7"/>
<protein>
    <recommendedName>
        <fullName evidence="12">Kinetochore protein SPC25</fullName>
    </recommendedName>
</protein>
<keyword evidence="6 12" id="KW-0995">Kinetochore</keyword>
<keyword evidence="3 12" id="KW-0158">Chromosome</keyword>
<feature type="region of interest" description="Disordered" evidence="14">
    <location>
        <begin position="375"/>
        <end position="407"/>
    </location>
</feature>
<dbReference type="GO" id="GO:0051301">
    <property type="term" value="P:cell division"/>
    <property type="evidence" value="ECO:0007669"/>
    <property type="project" value="UniProtKB-UniRule"/>
</dbReference>
<dbReference type="InterPro" id="IPR013255">
    <property type="entry name" value="Spc25_C"/>
</dbReference>
<dbReference type="FunFam" id="3.100.10.10:FF:000001">
    <property type="entry name" value="60S ribosomal protein L18"/>
    <property type="match status" value="1"/>
</dbReference>
<feature type="compositionally biased region" description="Basic residues" evidence="14">
    <location>
        <begin position="397"/>
        <end position="407"/>
    </location>
</feature>